<accession>A0A1I4T3Q1</accession>
<dbReference type="OrthoDB" id="9807089at2"/>
<dbReference type="GO" id="GO:0003677">
    <property type="term" value="F:DNA binding"/>
    <property type="evidence" value="ECO:0007669"/>
    <property type="project" value="UniProtKB-KW"/>
</dbReference>
<dbReference type="InterPro" id="IPR020899">
    <property type="entry name" value="Arg_repress_C"/>
</dbReference>
<evidence type="ECO:0000256" key="5">
    <source>
        <dbReference type="ARBA" id="ARBA00022490"/>
    </source>
</evidence>
<evidence type="ECO:0000256" key="9">
    <source>
        <dbReference type="HAMAP-Rule" id="MF_00173"/>
    </source>
</evidence>
<dbReference type="AlphaFoldDB" id="A0A1I4T3Q1"/>
<dbReference type="InterPro" id="IPR036390">
    <property type="entry name" value="WH_DNA-bd_sf"/>
</dbReference>
<comment type="function">
    <text evidence="9">Regulates arginine biosynthesis genes.</text>
</comment>
<dbReference type="GO" id="GO:0005737">
    <property type="term" value="C:cytoplasm"/>
    <property type="evidence" value="ECO:0007669"/>
    <property type="project" value="UniProtKB-SubCell"/>
</dbReference>
<evidence type="ECO:0000256" key="6">
    <source>
        <dbReference type="ARBA" id="ARBA00023015"/>
    </source>
</evidence>
<keyword evidence="13" id="KW-1185">Reference proteome</keyword>
<keyword evidence="9" id="KW-0055">Arginine biosynthesis</keyword>
<dbReference type="GO" id="GO:0051259">
    <property type="term" value="P:protein complex oligomerization"/>
    <property type="evidence" value="ECO:0007669"/>
    <property type="project" value="InterPro"/>
</dbReference>
<dbReference type="GO" id="GO:1900079">
    <property type="term" value="P:regulation of arginine biosynthetic process"/>
    <property type="evidence" value="ECO:0007669"/>
    <property type="project" value="UniProtKB-UniRule"/>
</dbReference>
<proteinExistence type="inferred from homology"/>
<dbReference type="SUPFAM" id="SSF55252">
    <property type="entry name" value="C-terminal domain of arginine repressor"/>
    <property type="match status" value="1"/>
</dbReference>
<keyword evidence="5 9" id="KW-0963">Cytoplasm</keyword>
<comment type="subcellular location">
    <subcellularLocation>
        <location evidence="1 9">Cytoplasm</location>
    </subcellularLocation>
</comment>
<dbReference type="RefSeq" id="WP_092905943.1">
    <property type="nucleotide sequence ID" value="NZ_FOUZ01000002.1"/>
</dbReference>
<dbReference type="EMBL" id="FOUZ01000002">
    <property type="protein sequence ID" value="SFM71271.1"/>
    <property type="molecule type" value="Genomic_DNA"/>
</dbReference>
<dbReference type="Gene3D" id="3.30.1360.40">
    <property type="match status" value="1"/>
</dbReference>
<dbReference type="GO" id="GO:0034618">
    <property type="term" value="F:arginine binding"/>
    <property type="evidence" value="ECO:0007669"/>
    <property type="project" value="InterPro"/>
</dbReference>
<dbReference type="UniPathway" id="UPA00068"/>
<dbReference type="Proteomes" id="UP000199149">
    <property type="component" value="Unassembled WGS sequence"/>
</dbReference>
<dbReference type="GO" id="GO:0003700">
    <property type="term" value="F:DNA-binding transcription factor activity"/>
    <property type="evidence" value="ECO:0007669"/>
    <property type="project" value="UniProtKB-UniRule"/>
</dbReference>
<keyword evidence="9" id="KW-0028">Amino-acid biosynthesis</keyword>
<keyword evidence="7 9" id="KW-0238">DNA-binding</keyword>
<dbReference type="STRING" id="684065.SAMN05421738_10230"/>
<dbReference type="Pfam" id="PF02863">
    <property type="entry name" value="Arg_repressor_C"/>
    <property type="match status" value="1"/>
</dbReference>
<feature type="domain" description="Arginine repressor C-terminal" evidence="11">
    <location>
        <begin position="81"/>
        <end position="142"/>
    </location>
</feature>
<keyword evidence="9" id="KW-0678">Repressor</keyword>
<evidence type="ECO:0000256" key="8">
    <source>
        <dbReference type="ARBA" id="ARBA00023163"/>
    </source>
</evidence>
<name>A0A1I4T3Q1_9FLAO</name>
<evidence type="ECO:0000313" key="13">
    <source>
        <dbReference type="Proteomes" id="UP000199149"/>
    </source>
</evidence>
<evidence type="ECO:0000259" key="11">
    <source>
        <dbReference type="Pfam" id="PF02863"/>
    </source>
</evidence>
<dbReference type="GO" id="GO:0006526">
    <property type="term" value="P:L-arginine biosynthetic process"/>
    <property type="evidence" value="ECO:0007669"/>
    <property type="project" value="UniProtKB-UniPathway"/>
</dbReference>
<reference evidence="13" key="1">
    <citation type="submission" date="2016-10" db="EMBL/GenBank/DDBJ databases">
        <authorList>
            <person name="Varghese N."/>
            <person name="Submissions S."/>
        </authorList>
    </citation>
    <scope>NUCLEOTIDE SEQUENCE [LARGE SCALE GENOMIC DNA]</scope>
    <source>
        <strain evidence="13">XJ109</strain>
    </source>
</reference>
<feature type="domain" description="Arginine repressor DNA-binding" evidence="10">
    <location>
        <begin position="3"/>
        <end position="69"/>
    </location>
</feature>
<sequence length="150" mass="17139">MSNKKYRFQVIKDLIINQEISSQDELLKKLIDLDITITQATLSRDLRELKVSKVPNSSGQYIYRLTENTVPTATVTHNENMSLVFSQNMGVIKTKPGYANRIAFEIDNTYFTTILGTIAGDDTVLIIMKEESSREEVINELRRIIPNINK</sequence>
<dbReference type="InterPro" id="IPR036388">
    <property type="entry name" value="WH-like_DNA-bd_sf"/>
</dbReference>
<gene>
    <name evidence="9" type="primary">argR</name>
    <name evidence="12" type="ORF">SAMN05421738_10230</name>
</gene>
<dbReference type="HAMAP" id="MF_00173">
    <property type="entry name" value="Arg_repressor"/>
    <property type="match status" value="1"/>
</dbReference>
<comment type="similarity">
    <text evidence="3 9">Belongs to the ArgR family.</text>
</comment>
<organism evidence="12 13">
    <name type="scientific">Algoriella xinjiangensis</name>
    <dbReference type="NCBI Taxonomy" id="684065"/>
    <lineage>
        <taxon>Bacteria</taxon>
        <taxon>Pseudomonadati</taxon>
        <taxon>Bacteroidota</taxon>
        <taxon>Flavobacteriia</taxon>
        <taxon>Flavobacteriales</taxon>
        <taxon>Weeksellaceae</taxon>
        <taxon>Algoriella</taxon>
    </lineage>
</organism>
<dbReference type="InterPro" id="IPR036251">
    <property type="entry name" value="Arg_repress_C_sf"/>
</dbReference>
<dbReference type="PANTHER" id="PTHR34471">
    <property type="entry name" value="ARGININE REPRESSOR"/>
    <property type="match status" value="1"/>
</dbReference>
<evidence type="ECO:0000259" key="10">
    <source>
        <dbReference type="Pfam" id="PF01316"/>
    </source>
</evidence>
<dbReference type="InterPro" id="IPR001669">
    <property type="entry name" value="Arg_repress"/>
</dbReference>
<evidence type="ECO:0000256" key="3">
    <source>
        <dbReference type="ARBA" id="ARBA00008316"/>
    </source>
</evidence>
<evidence type="ECO:0000256" key="1">
    <source>
        <dbReference type="ARBA" id="ARBA00004496"/>
    </source>
</evidence>
<dbReference type="Pfam" id="PF01316">
    <property type="entry name" value="Arg_repressor"/>
    <property type="match status" value="1"/>
</dbReference>
<evidence type="ECO:0000256" key="4">
    <source>
        <dbReference type="ARBA" id="ARBA00021148"/>
    </source>
</evidence>
<dbReference type="PANTHER" id="PTHR34471:SF1">
    <property type="entry name" value="ARGININE REPRESSOR"/>
    <property type="match status" value="1"/>
</dbReference>
<protein>
    <recommendedName>
        <fullName evidence="4 9">Arginine repressor</fullName>
    </recommendedName>
</protein>
<dbReference type="Gene3D" id="1.10.10.10">
    <property type="entry name" value="Winged helix-like DNA-binding domain superfamily/Winged helix DNA-binding domain"/>
    <property type="match status" value="1"/>
</dbReference>
<dbReference type="SUPFAM" id="SSF46785">
    <property type="entry name" value="Winged helix' DNA-binding domain"/>
    <property type="match status" value="1"/>
</dbReference>
<comment type="pathway">
    <text evidence="2 9">Amino-acid biosynthesis; L-arginine biosynthesis [regulation].</text>
</comment>
<keyword evidence="8 9" id="KW-0804">Transcription</keyword>
<evidence type="ECO:0000313" key="12">
    <source>
        <dbReference type="EMBL" id="SFM71271.1"/>
    </source>
</evidence>
<evidence type="ECO:0000256" key="2">
    <source>
        <dbReference type="ARBA" id="ARBA00005040"/>
    </source>
</evidence>
<dbReference type="InterPro" id="IPR020900">
    <property type="entry name" value="Arg_repress_DNA-bd"/>
</dbReference>
<dbReference type="PRINTS" id="PR01467">
    <property type="entry name" value="ARGREPRESSOR"/>
</dbReference>
<evidence type="ECO:0000256" key="7">
    <source>
        <dbReference type="ARBA" id="ARBA00023125"/>
    </source>
</evidence>
<keyword evidence="6 9" id="KW-0805">Transcription regulation</keyword>